<feature type="binding site" evidence="6">
    <location>
        <position position="173"/>
    </location>
    <ligand>
        <name>FAD</name>
        <dbReference type="ChEBI" id="CHEBI:57692"/>
    </ligand>
</feature>
<evidence type="ECO:0000313" key="10">
    <source>
        <dbReference type="EMBL" id="UJO14371.1"/>
    </source>
</evidence>
<comment type="similarity">
    <text evidence="2">Belongs to the flavoprotein pyridine nucleotide cytochrome reductase family.</text>
</comment>
<dbReference type="EMBL" id="CP090164">
    <property type="protein sequence ID" value="UJO14371.1"/>
    <property type="molecule type" value="Genomic_DNA"/>
</dbReference>
<evidence type="ECO:0000256" key="7">
    <source>
        <dbReference type="SAM" id="MobiDB-lite"/>
    </source>
</evidence>
<comment type="cofactor">
    <cofactor evidence="1 6">
        <name>FAD</name>
        <dbReference type="ChEBI" id="CHEBI:57692"/>
    </cofactor>
</comment>
<evidence type="ECO:0000256" key="4">
    <source>
        <dbReference type="ARBA" id="ARBA00022827"/>
    </source>
</evidence>
<feature type="domain" description="FAD-binding FR-type" evidence="9">
    <location>
        <begin position="99"/>
        <end position="207"/>
    </location>
</feature>
<feature type="region of interest" description="Disordered" evidence="7">
    <location>
        <begin position="41"/>
        <end position="63"/>
    </location>
</feature>
<dbReference type="GeneID" id="71983243"/>
<name>A0A9Q8P5X9_PASFU</name>
<dbReference type="Gene3D" id="3.40.50.80">
    <property type="entry name" value="Nucleotide-binding domain of ferredoxin-NADP reductase (FNR) module"/>
    <property type="match status" value="1"/>
</dbReference>
<dbReference type="AlphaFoldDB" id="A0A9Q8P5X9"/>
<feature type="binding site" evidence="6">
    <location>
        <position position="182"/>
    </location>
    <ligand>
        <name>FAD</name>
        <dbReference type="ChEBI" id="CHEBI:57692"/>
    </ligand>
</feature>
<evidence type="ECO:0000259" key="9">
    <source>
        <dbReference type="PROSITE" id="PS51384"/>
    </source>
</evidence>
<dbReference type="GO" id="GO:0016491">
    <property type="term" value="F:oxidoreductase activity"/>
    <property type="evidence" value="ECO:0007669"/>
    <property type="project" value="UniProtKB-KW"/>
</dbReference>
<protein>
    <recommendedName>
        <fullName evidence="9">FAD-binding FR-type domain-containing protein</fullName>
    </recommendedName>
</protein>
<dbReference type="SUPFAM" id="SSF63380">
    <property type="entry name" value="Riboflavin synthase domain-like"/>
    <property type="match status" value="1"/>
</dbReference>
<keyword evidence="11" id="KW-1185">Reference proteome</keyword>
<dbReference type="InterPro" id="IPR001834">
    <property type="entry name" value="CBR-like"/>
</dbReference>
<dbReference type="GO" id="GO:0005739">
    <property type="term" value="C:mitochondrion"/>
    <property type="evidence" value="ECO:0007669"/>
    <property type="project" value="TreeGrafter"/>
</dbReference>
<evidence type="ECO:0000256" key="1">
    <source>
        <dbReference type="ARBA" id="ARBA00001974"/>
    </source>
</evidence>
<dbReference type="InterPro" id="IPR017927">
    <property type="entry name" value="FAD-bd_FR_type"/>
</dbReference>
<feature type="binding site" evidence="6">
    <location>
        <position position="154"/>
    </location>
    <ligand>
        <name>FAD</name>
        <dbReference type="ChEBI" id="CHEBI:57692"/>
    </ligand>
</feature>
<sequence length="394" mass="44246">MSSRPLRLGQSLIRNTRYTRCQQRLSCVPFSQCTRLHETASTGKTTPITPSHDAHQHQQQDQPEKRSFALPALALFALAIPLGWYLIPNQYQSGLASRHEFVKYTLIAKEPVSSTSSIFTLRPTAGVALDLYDPSLERALTSVEFKQPQLQIARSYTLLPQARGQHEDEVRFLIRREERGEVSGFLHRVPVAGEAEVRGVKGEYKVPEDVRNVVFLAGGTGIAPALQVCDLVAEGEGRVHVMWATRRREECAGGRSNTVQEKKGWSWFGWASKTEEKQVVDSEQEQGVLVRMLEDVKEEARVEDGQSSRIMVDYYVDEEGTYIKPEDVKTVLDKLRHTGDGETHGRNVLIVSGPEGFVNYWAGPKQWMNGCEVQGPVRGVLATLNLDDWAVFKL</sequence>
<dbReference type="OMA" id="GCLRFFI"/>
<evidence type="ECO:0000256" key="8">
    <source>
        <dbReference type="SAM" id="Phobius"/>
    </source>
</evidence>
<keyword evidence="5" id="KW-0560">Oxidoreductase</keyword>
<evidence type="ECO:0000256" key="5">
    <source>
        <dbReference type="ARBA" id="ARBA00023002"/>
    </source>
</evidence>
<keyword evidence="8" id="KW-0812">Transmembrane</keyword>
<feature type="transmembrane region" description="Helical" evidence="8">
    <location>
        <begin position="68"/>
        <end position="87"/>
    </location>
</feature>
<reference evidence="10" key="1">
    <citation type="submission" date="2021-12" db="EMBL/GenBank/DDBJ databases">
        <authorList>
            <person name="Zaccaron A."/>
            <person name="Stergiopoulos I."/>
        </authorList>
    </citation>
    <scope>NUCLEOTIDE SEQUENCE</scope>
    <source>
        <strain evidence="10">Race5_Kim</strain>
    </source>
</reference>
<evidence type="ECO:0000256" key="3">
    <source>
        <dbReference type="ARBA" id="ARBA00022630"/>
    </source>
</evidence>
<keyword evidence="8" id="KW-0472">Membrane</keyword>
<dbReference type="OrthoDB" id="432685at2759"/>
<dbReference type="InterPro" id="IPR039261">
    <property type="entry name" value="FNR_nucleotide-bd"/>
</dbReference>
<dbReference type="SUPFAM" id="SSF52343">
    <property type="entry name" value="Ferredoxin reductase-like, C-terminal NADP-linked domain"/>
    <property type="match status" value="1"/>
</dbReference>
<organism evidence="10 11">
    <name type="scientific">Passalora fulva</name>
    <name type="common">Tomato leaf mold</name>
    <name type="synonym">Cladosporium fulvum</name>
    <dbReference type="NCBI Taxonomy" id="5499"/>
    <lineage>
        <taxon>Eukaryota</taxon>
        <taxon>Fungi</taxon>
        <taxon>Dikarya</taxon>
        <taxon>Ascomycota</taxon>
        <taxon>Pezizomycotina</taxon>
        <taxon>Dothideomycetes</taxon>
        <taxon>Dothideomycetidae</taxon>
        <taxon>Mycosphaerellales</taxon>
        <taxon>Mycosphaerellaceae</taxon>
        <taxon>Fulvia</taxon>
    </lineage>
</organism>
<dbReference type="PROSITE" id="PS51384">
    <property type="entry name" value="FAD_FR"/>
    <property type="match status" value="1"/>
</dbReference>
<keyword evidence="3 6" id="KW-0285">Flavoprotein</keyword>
<feature type="binding site" evidence="6">
    <location>
        <position position="183"/>
    </location>
    <ligand>
        <name>FAD</name>
        <dbReference type="ChEBI" id="CHEBI:57692"/>
    </ligand>
</feature>
<dbReference type="PANTHER" id="PTHR19370">
    <property type="entry name" value="NADH-CYTOCHROME B5 REDUCTASE"/>
    <property type="match status" value="1"/>
</dbReference>
<keyword evidence="8" id="KW-1133">Transmembrane helix</keyword>
<dbReference type="KEGG" id="ffu:CLAFUR5_03365"/>
<evidence type="ECO:0000256" key="2">
    <source>
        <dbReference type="ARBA" id="ARBA00006105"/>
    </source>
</evidence>
<proteinExistence type="inferred from homology"/>
<accession>A0A9Q8P5X9</accession>
<keyword evidence="4 6" id="KW-0274">FAD</keyword>
<dbReference type="InterPro" id="IPR017938">
    <property type="entry name" value="Riboflavin_synthase-like_b-brl"/>
</dbReference>
<evidence type="ECO:0000313" key="11">
    <source>
        <dbReference type="Proteomes" id="UP000756132"/>
    </source>
</evidence>
<feature type="compositionally biased region" description="Basic and acidic residues" evidence="7">
    <location>
        <begin position="52"/>
        <end position="63"/>
    </location>
</feature>
<dbReference type="Proteomes" id="UP000756132">
    <property type="component" value="Chromosome 2"/>
</dbReference>
<dbReference type="CDD" id="cd06183">
    <property type="entry name" value="cyt_b5_reduct_like"/>
    <property type="match status" value="1"/>
</dbReference>
<dbReference type="Gene3D" id="2.40.30.10">
    <property type="entry name" value="Translation factors"/>
    <property type="match status" value="1"/>
</dbReference>
<feature type="binding site" evidence="6">
    <location>
        <position position="156"/>
    </location>
    <ligand>
        <name>FAD</name>
        <dbReference type="ChEBI" id="CHEBI:57692"/>
    </ligand>
</feature>
<dbReference type="PANTHER" id="PTHR19370:SF189">
    <property type="entry name" value="CYTOCHROME C MITOCHONDRIAL IMPORT FACTOR CYC2"/>
    <property type="match status" value="1"/>
</dbReference>
<reference evidence="10" key="2">
    <citation type="journal article" date="2022" name="Microb. Genom.">
        <title>A chromosome-scale genome assembly of the tomato pathogen Cladosporium fulvum reveals a compartmentalized genome architecture and the presence of a dispensable chromosome.</title>
        <authorList>
            <person name="Zaccaron A.Z."/>
            <person name="Chen L.H."/>
            <person name="Samaras A."/>
            <person name="Stergiopoulos I."/>
        </authorList>
    </citation>
    <scope>NUCLEOTIDE SEQUENCE</scope>
    <source>
        <strain evidence="10">Race5_Kim</strain>
    </source>
</reference>
<gene>
    <name evidence="10" type="ORF">CLAFUR5_03365</name>
</gene>
<evidence type="ECO:0000256" key="6">
    <source>
        <dbReference type="PIRSR" id="PIRSR601834-1"/>
    </source>
</evidence>
<dbReference type="RefSeq" id="XP_047758737.1">
    <property type="nucleotide sequence ID" value="XM_047902513.1"/>
</dbReference>